<feature type="transmembrane region" description="Helical" evidence="1">
    <location>
        <begin position="150"/>
        <end position="172"/>
    </location>
</feature>
<reference evidence="2 3" key="1">
    <citation type="submission" date="2021-02" db="EMBL/GenBank/DDBJ databases">
        <title>De Novo genome assembly of isolated myxobacteria.</title>
        <authorList>
            <person name="Stevens D.C."/>
        </authorList>
    </citation>
    <scope>NUCLEOTIDE SEQUENCE [LARGE SCALE GENOMIC DNA]</scope>
    <source>
        <strain evidence="2 3">SCHIC003</strain>
    </source>
</reference>
<dbReference type="EMBL" id="CP071091">
    <property type="protein sequence ID" value="QSQ16368.1"/>
    <property type="molecule type" value="Genomic_DNA"/>
</dbReference>
<dbReference type="RefSeq" id="WP_206718028.1">
    <property type="nucleotide sequence ID" value="NZ_CP071091.1"/>
</dbReference>
<feature type="transmembrane region" description="Helical" evidence="1">
    <location>
        <begin position="126"/>
        <end position="144"/>
    </location>
</feature>
<feature type="transmembrane region" description="Helical" evidence="1">
    <location>
        <begin position="7"/>
        <end position="24"/>
    </location>
</feature>
<gene>
    <name evidence="2" type="ORF">JY572_10105</name>
</gene>
<protein>
    <recommendedName>
        <fullName evidence="4">DNA gyrase subunit B</fullName>
    </recommendedName>
</protein>
<keyword evidence="1" id="KW-0472">Membrane</keyword>
<feature type="transmembrane region" description="Helical" evidence="1">
    <location>
        <begin position="51"/>
        <end position="68"/>
    </location>
</feature>
<proteinExistence type="predicted"/>
<keyword evidence="3" id="KW-1185">Reference proteome</keyword>
<evidence type="ECO:0000313" key="3">
    <source>
        <dbReference type="Proteomes" id="UP000663090"/>
    </source>
</evidence>
<accession>A0ABX7NCI5</accession>
<name>A0ABX7NCI5_9BACT</name>
<keyword evidence="1" id="KW-1133">Transmembrane helix</keyword>
<evidence type="ECO:0000313" key="2">
    <source>
        <dbReference type="EMBL" id="QSQ16368.1"/>
    </source>
</evidence>
<sequence>MKHLRPALLAVLSLAYPLLVYSGLGRFEPRWMALPLVGMAVIRAVATRERVWLVTAAGALVLAGTSLLGNHALPLKLYPVLVNVMLLSVFATSLVSPPSVIERLARLREPELPPSGVAYTRKVTQVWCAFFVLNGGIALATAVWGSDATWALYNGLISYGLMGVLFAGEWLVRRRVRAGHAHG</sequence>
<feature type="transmembrane region" description="Helical" evidence="1">
    <location>
        <begin position="30"/>
        <end position="46"/>
    </location>
</feature>
<dbReference type="Proteomes" id="UP000663090">
    <property type="component" value="Chromosome"/>
</dbReference>
<evidence type="ECO:0000256" key="1">
    <source>
        <dbReference type="SAM" id="Phobius"/>
    </source>
</evidence>
<keyword evidence="1" id="KW-0812">Transmembrane</keyword>
<feature type="transmembrane region" description="Helical" evidence="1">
    <location>
        <begin position="80"/>
        <end position="105"/>
    </location>
</feature>
<organism evidence="2 3">
    <name type="scientific">Myxococcus landrumensis</name>
    <dbReference type="NCBI Taxonomy" id="2813577"/>
    <lineage>
        <taxon>Bacteria</taxon>
        <taxon>Pseudomonadati</taxon>
        <taxon>Myxococcota</taxon>
        <taxon>Myxococcia</taxon>
        <taxon>Myxococcales</taxon>
        <taxon>Cystobacterineae</taxon>
        <taxon>Myxococcaceae</taxon>
        <taxon>Myxococcus</taxon>
    </lineage>
</organism>
<evidence type="ECO:0008006" key="4">
    <source>
        <dbReference type="Google" id="ProtNLM"/>
    </source>
</evidence>